<sequence length="104" mass="11301">MTDSDKGGWLAMASAKRTGERILVTVRGGEQGPAEVDTVRYQTVRGTSERQWVATDMGPDGLVTYDEDELVAWMPWPEPTARSGMVDLPAPADEADFEEQGSGI</sequence>
<feature type="compositionally biased region" description="Acidic residues" evidence="1">
    <location>
        <begin position="93"/>
        <end position="104"/>
    </location>
</feature>
<protein>
    <recommendedName>
        <fullName evidence="4">DUF551 domain-containing protein</fullName>
    </recommendedName>
</protein>
<accession>A0ABS3IZE7</accession>
<evidence type="ECO:0000313" key="3">
    <source>
        <dbReference type="Proteomes" id="UP000664288"/>
    </source>
</evidence>
<reference evidence="2 3" key="1">
    <citation type="submission" date="2021-03" db="EMBL/GenBank/DDBJ databases">
        <title>Whole genome sequence of Jiella sp. MQZ13P-4.</title>
        <authorList>
            <person name="Tuo L."/>
        </authorList>
    </citation>
    <scope>NUCLEOTIDE SEQUENCE [LARGE SCALE GENOMIC DNA]</scope>
    <source>
        <strain evidence="2 3">MQZ13P-4</strain>
    </source>
</reference>
<organism evidence="2 3">
    <name type="scientific">Jiella sonneratiae</name>
    <dbReference type="NCBI Taxonomy" id="2816856"/>
    <lineage>
        <taxon>Bacteria</taxon>
        <taxon>Pseudomonadati</taxon>
        <taxon>Pseudomonadota</taxon>
        <taxon>Alphaproteobacteria</taxon>
        <taxon>Hyphomicrobiales</taxon>
        <taxon>Aurantimonadaceae</taxon>
        <taxon>Jiella</taxon>
    </lineage>
</organism>
<evidence type="ECO:0000313" key="2">
    <source>
        <dbReference type="EMBL" id="MBO0902197.1"/>
    </source>
</evidence>
<dbReference type="RefSeq" id="WP_207348841.1">
    <property type="nucleotide sequence ID" value="NZ_JAFMPY010000001.1"/>
</dbReference>
<gene>
    <name evidence="2" type="ORF">J1C47_00960</name>
</gene>
<comment type="caution">
    <text evidence="2">The sequence shown here is derived from an EMBL/GenBank/DDBJ whole genome shotgun (WGS) entry which is preliminary data.</text>
</comment>
<proteinExistence type="predicted"/>
<name>A0ABS3IZE7_9HYPH</name>
<dbReference type="EMBL" id="JAFMPY010000001">
    <property type="protein sequence ID" value="MBO0902197.1"/>
    <property type="molecule type" value="Genomic_DNA"/>
</dbReference>
<evidence type="ECO:0000256" key="1">
    <source>
        <dbReference type="SAM" id="MobiDB-lite"/>
    </source>
</evidence>
<keyword evidence="3" id="KW-1185">Reference proteome</keyword>
<evidence type="ECO:0008006" key="4">
    <source>
        <dbReference type="Google" id="ProtNLM"/>
    </source>
</evidence>
<dbReference type="Proteomes" id="UP000664288">
    <property type="component" value="Unassembled WGS sequence"/>
</dbReference>
<feature type="region of interest" description="Disordered" evidence="1">
    <location>
        <begin position="82"/>
        <end position="104"/>
    </location>
</feature>